<dbReference type="Proteomes" id="UP000614216">
    <property type="component" value="Unassembled WGS sequence"/>
</dbReference>
<gene>
    <name evidence="2" type="ORF">JMN32_15760</name>
</gene>
<dbReference type="InterPro" id="IPR051599">
    <property type="entry name" value="Cell_Envelope_Assoc"/>
</dbReference>
<accession>A0A937FX40</accession>
<dbReference type="PANTHER" id="PTHR30336">
    <property type="entry name" value="INNER MEMBRANE PROTEIN, PROBABLE PERMEASE"/>
    <property type="match status" value="1"/>
</dbReference>
<sequence length="191" mass="21869">MKRYVLIGVSLFIAWYLFNTFRIHQYSKKYFEEASDVAIVLGAGTHEGTLSPVFRERANHAIRLYEAGKVQCIIFTGGYGRGQSMSDSKAAKLYAIEHGVPSSRVYIEEKSEITFENLKNAKELMDSHHLETALIVSDPLHMKRAMRICEGHGINGKPSPTLTSMYRSWDSKFEALAYESFYYNLNLIFRH</sequence>
<dbReference type="Pfam" id="PF02698">
    <property type="entry name" value="DUF218"/>
    <property type="match status" value="1"/>
</dbReference>
<evidence type="ECO:0000259" key="1">
    <source>
        <dbReference type="Pfam" id="PF02698"/>
    </source>
</evidence>
<name>A0A937FX40_9BACT</name>
<dbReference type="PANTHER" id="PTHR30336:SF20">
    <property type="entry name" value="DUF218 DOMAIN-CONTAINING PROTEIN"/>
    <property type="match status" value="1"/>
</dbReference>
<dbReference type="Gene3D" id="3.40.50.620">
    <property type="entry name" value="HUPs"/>
    <property type="match status" value="1"/>
</dbReference>
<keyword evidence="3" id="KW-1185">Reference proteome</keyword>
<evidence type="ECO:0000313" key="2">
    <source>
        <dbReference type="EMBL" id="MBL6447775.1"/>
    </source>
</evidence>
<evidence type="ECO:0000313" key="3">
    <source>
        <dbReference type="Proteomes" id="UP000614216"/>
    </source>
</evidence>
<dbReference type="RefSeq" id="WP_202857311.1">
    <property type="nucleotide sequence ID" value="NZ_JAEUGD010000053.1"/>
</dbReference>
<protein>
    <submittedName>
        <fullName evidence="2">YdcF family protein</fullName>
    </submittedName>
</protein>
<comment type="caution">
    <text evidence="2">The sequence shown here is derived from an EMBL/GenBank/DDBJ whole genome shotgun (WGS) entry which is preliminary data.</text>
</comment>
<reference evidence="2" key="1">
    <citation type="submission" date="2021-01" db="EMBL/GenBank/DDBJ databases">
        <title>Fulvivirga kasyanovii gen. nov., sp nov., a novel member of the phylum Bacteroidetes isolated from seawater in a mussel farm.</title>
        <authorList>
            <person name="Zhao L.-H."/>
            <person name="Wang Z.-J."/>
        </authorList>
    </citation>
    <scope>NUCLEOTIDE SEQUENCE</scope>
    <source>
        <strain evidence="2">29W222</strain>
    </source>
</reference>
<dbReference type="EMBL" id="JAEUGD010000053">
    <property type="protein sequence ID" value="MBL6447775.1"/>
    <property type="molecule type" value="Genomic_DNA"/>
</dbReference>
<dbReference type="GO" id="GO:0005886">
    <property type="term" value="C:plasma membrane"/>
    <property type="evidence" value="ECO:0007669"/>
    <property type="project" value="TreeGrafter"/>
</dbReference>
<organism evidence="2 3">
    <name type="scientific">Fulvivirga marina</name>
    <dbReference type="NCBI Taxonomy" id="2494733"/>
    <lineage>
        <taxon>Bacteria</taxon>
        <taxon>Pseudomonadati</taxon>
        <taxon>Bacteroidota</taxon>
        <taxon>Cytophagia</taxon>
        <taxon>Cytophagales</taxon>
        <taxon>Fulvivirgaceae</taxon>
        <taxon>Fulvivirga</taxon>
    </lineage>
</organism>
<dbReference type="AlphaFoldDB" id="A0A937FX40"/>
<dbReference type="CDD" id="cd06259">
    <property type="entry name" value="YdcF-like"/>
    <property type="match status" value="1"/>
</dbReference>
<dbReference type="InterPro" id="IPR003848">
    <property type="entry name" value="DUF218"/>
</dbReference>
<proteinExistence type="predicted"/>
<feature type="domain" description="DUF218" evidence="1">
    <location>
        <begin position="36"/>
        <end position="171"/>
    </location>
</feature>
<dbReference type="InterPro" id="IPR014729">
    <property type="entry name" value="Rossmann-like_a/b/a_fold"/>
</dbReference>